<reference evidence="1 2" key="1">
    <citation type="submission" date="2019-11" db="EMBL/GenBank/DDBJ databases">
        <title>Whole genome sequence of Oryza granulata.</title>
        <authorList>
            <person name="Li W."/>
        </authorList>
    </citation>
    <scope>NUCLEOTIDE SEQUENCE [LARGE SCALE GENOMIC DNA]</scope>
    <source>
        <strain evidence="2">cv. Menghai</strain>
        <tissue evidence="1">Leaf</tissue>
    </source>
</reference>
<evidence type="ECO:0000313" key="2">
    <source>
        <dbReference type="Proteomes" id="UP000479710"/>
    </source>
</evidence>
<dbReference type="Proteomes" id="UP000479710">
    <property type="component" value="Unassembled WGS sequence"/>
</dbReference>
<keyword evidence="2" id="KW-1185">Reference proteome</keyword>
<dbReference type="EMBL" id="SPHZ02000010">
    <property type="protein sequence ID" value="KAF0895959.1"/>
    <property type="molecule type" value="Genomic_DNA"/>
</dbReference>
<proteinExistence type="predicted"/>
<organism evidence="1 2">
    <name type="scientific">Oryza meyeriana var. granulata</name>
    <dbReference type="NCBI Taxonomy" id="110450"/>
    <lineage>
        <taxon>Eukaryota</taxon>
        <taxon>Viridiplantae</taxon>
        <taxon>Streptophyta</taxon>
        <taxon>Embryophyta</taxon>
        <taxon>Tracheophyta</taxon>
        <taxon>Spermatophyta</taxon>
        <taxon>Magnoliopsida</taxon>
        <taxon>Liliopsida</taxon>
        <taxon>Poales</taxon>
        <taxon>Poaceae</taxon>
        <taxon>BOP clade</taxon>
        <taxon>Oryzoideae</taxon>
        <taxon>Oryzeae</taxon>
        <taxon>Oryzinae</taxon>
        <taxon>Oryza</taxon>
        <taxon>Oryza meyeriana</taxon>
    </lineage>
</organism>
<accession>A0A6G1C6U9</accession>
<comment type="caution">
    <text evidence="1">The sequence shown here is derived from an EMBL/GenBank/DDBJ whole genome shotgun (WGS) entry which is preliminary data.</text>
</comment>
<evidence type="ECO:0000313" key="1">
    <source>
        <dbReference type="EMBL" id="KAF0895959.1"/>
    </source>
</evidence>
<protein>
    <submittedName>
        <fullName evidence="1">Uncharacterized protein</fullName>
    </submittedName>
</protein>
<dbReference type="AlphaFoldDB" id="A0A6G1C6U9"/>
<gene>
    <name evidence="1" type="ORF">E2562_018032</name>
</gene>
<name>A0A6G1C6U9_9ORYZ</name>
<sequence>MVTRLARWAEAVDDCYKEALLELSEQQGCLGELEVDLINLTHTSSLRRSTSLTVQRSHH</sequence>